<dbReference type="InterPro" id="IPR050194">
    <property type="entry name" value="Glycosyltransferase_grp1"/>
</dbReference>
<dbReference type="PANTHER" id="PTHR45947">
    <property type="entry name" value="SULFOQUINOVOSYL TRANSFERASE SQD2"/>
    <property type="match status" value="1"/>
</dbReference>
<dbReference type="EC" id="2.4.-.-" evidence="2"/>
<dbReference type="AlphaFoldDB" id="T1A9X2"/>
<comment type="caution">
    <text evidence="2">The sequence shown here is derived from an EMBL/GenBank/DDBJ whole genome shotgun (WGS) entry which is preliminary data.</text>
</comment>
<dbReference type="PANTHER" id="PTHR45947:SF3">
    <property type="entry name" value="SULFOQUINOVOSYL TRANSFERASE SQD2"/>
    <property type="match status" value="1"/>
</dbReference>
<keyword evidence="2" id="KW-0328">Glycosyltransferase</keyword>
<gene>
    <name evidence="2" type="ORF">B1B_16009</name>
</gene>
<accession>T1A9X2</accession>
<dbReference type="Gene3D" id="3.40.50.2000">
    <property type="entry name" value="Glycogen Phosphorylase B"/>
    <property type="match status" value="2"/>
</dbReference>
<dbReference type="Pfam" id="PF13439">
    <property type="entry name" value="Glyco_transf_4"/>
    <property type="match status" value="1"/>
</dbReference>
<dbReference type="SUPFAM" id="SSF53756">
    <property type="entry name" value="UDP-Glycosyltransferase/glycogen phosphorylase"/>
    <property type="match status" value="1"/>
</dbReference>
<proteinExistence type="predicted"/>
<feature type="domain" description="Glycosyltransferase subfamily 4-like N-terminal" evidence="1">
    <location>
        <begin position="48"/>
        <end position="182"/>
    </location>
</feature>
<sequence>MTSRVRRRHYGLGPPRPLYRTVPRCDVRVVLVGTGVYPIPPPGYGAIERLIAQYAQALQASGHAVTVVQEVRRQQPVDEYWFAGRLKGLLRSQTADIVHAQTPVVGNRLASLGIPYVYTTHSRNWFSVRGLTQRWGFRLERRAISRSAATICPTDRLNAEVSRRLGTHRPAELPTIPIGIDVGSWRPAEPPPATVSALAVGAVIPIKRWEQAAAALADTGIRLRLAGPVPDRAYAERVRSAGPVEILGEIPDAQLQEEYHAASFLIHPSASEILPVAVLQAFACGIPVIGSEALRPVLEDGIAGFIAVPDPRGSLGSSLRALAVQLRDDRPLRARLGAGARRCAEERYSWPKIVAAHLDLYEAVRNRFGPALPG</sequence>
<reference evidence="2" key="2">
    <citation type="journal article" date="2014" name="ISME J.">
        <title>Microbial stratification in low pH oxic and suboxic macroscopic growths along an acid mine drainage.</title>
        <authorList>
            <person name="Mendez-Garcia C."/>
            <person name="Mesa V."/>
            <person name="Sprenger R.R."/>
            <person name="Richter M."/>
            <person name="Diez M.S."/>
            <person name="Solano J."/>
            <person name="Bargiela R."/>
            <person name="Golyshina O.V."/>
            <person name="Manteca A."/>
            <person name="Ramos J.L."/>
            <person name="Gallego J.R."/>
            <person name="Llorente I."/>
            <person name="Martins Dos Santos V.A."/>
            <person name="Jensen O.N."/>
            <person name="Pelaez A.I."/>
            <person name="Sanchez J."/>
            <person name="Ferrer M."/>
        </authorList>
    </citation>
    <scope>NUCLEOTIDE SEQUENCE</scope>
</reference>
<dbReference type="Pfam" id="PF13692">
    <property type="entry name" value="Glyco_trans_1_4"/>
    <property type="match status" value="1"/>
</dbReference>
<name>T1A9X2_9ZZZZ</name>
<organism evidence="2">
    <name type="scientific">mine drainage metagenome</name>
    <dbReference type="NCBI Taxonomy" id="410659"/>
    <lineage>
        <taxon>unclassified sequences</taxon>
        <taxon>metagenomes</taxon>
        <taxon>ecological metagenomes</taxon>
    </lineage>
</organism>
<reference evidence="2" key="1">
    <citation type="submission" date="2013-08" db="EMBL/GenBank/DDBJ databases">
        <authorList>
            <person name="Mendez C."/>
            <person name="Richter M."/>
            <person name="Ferrer M."/>
            <person name="Sanchez J."/>
        </authorList>
    </citation>
    <scope>NUCLEOTIDE SEQUENCE</scope>
</reference>
<dbReference type="CDD" id="cd03801">
    <property type="entry name" value="GT4_PimA-like"/>
    <property type="match status" value="1"/>
</dbReference>
<evidence type="ECO:0000313" key="2">
    <source>
        <dbReference type="EMBL" id="EQD37724.1"/>
    </source>
</evidence>
<dbReference type="InterPro" id="IPR028098">
    <property type="entry name" value="Glyco_trans_4-like_N"/>
</dbReference>
<dbReference type="EMBL" id="AUZY01010646">
    <property type="protein sequence ID" value="EQD37724.1"/>
    <property type="molecule type" value="Genomic_DNA"/>
</dbReference>
<evidence type="ECO:0000259" key="1">
    <source>
        <dbReference type="Pfam" id="PF13439"/>
    </source>
</evidence>
<dbReference type="GO" id="GO:0016757">
    <property type="term" value="F:glycosyltransferase activity"/>
    <property type="evidence" value="ECO:0007669"/>
    <property type="project" value="UniProtKB-KW"/>
</dbReference>
<keyword evidence="2" id="KW-0808">Transferase</keyword>
<protein>
    <submittedName>
        <fullName evidence="2">Glycosyl transferase, group 1</fullName>
        <ecNumber evidence="2">2.4.-.-</ecNumber>
    </submittedName>
</protein>